<sequence>MKKPSLNHIFRLVWNDALGVYVPVAEHASARRKRNASGAAALTAALLLSGPALAADLPTGGNVVAGSGSISQNGSAMTINQQTGKLAVDWQSFSIGKSNSVTFNQPGRDSVALNRVLGPDVSVIQGALNANGQVFLVNPNGVVFTPTAQVNVGGIVASTLNISTQDFLAGNYRFEGASSNAIINQGNITAAPGGSIALIAAKITNTGNLTADKGNVLLGAGSRVKLDLGGPVKIEVEQGAIDALIEQGGAIRADGGMVYLTAKAAGDLASTVINHTGITQAKTLATGENGKIVLLGDMVNDRIAVGGTLDASAPNGGKGGFVETSAAKVSVAAGAVITTKAASGQHGSWLIDPTDFTVGAGAGGQNDSGIGADTLSANLDNGNVELMTVANGSQAGNINVNAGVKWSASTKLTLSAHGDVVINAPITATGAQAGLELNLGGYKQLGSSSGGSYSVNAPVTLSGANATLKINGQDYTLLHSLQDLQSVNTSGHGYYALAQDLDLKGNTFSSSVVTNLRGTLAGLGHTVDNLNINAGNGGSLGLFGTIAAGSEVRDLAVTNATISGGSYLGTLAGSNEGTIRNVSASGSVTGDSFLGGLVGANSYLITGSHARTEVTSTKKGFSLGGLAGNNSTAGVIDNAYATGNVTGGNTDAGGLVGINGGVIRNAYAIGNVTAAVDGVGSGIGGLVGSARDNSKVSNVYATGRVQGGGRTGGLVGMFIGNGIVLENAQWDAATTGQANATGLDVGGTVTGTSSIGNAYSYASYANLGTWSPVPGSDNVWVARDSAGKAQWVMLEGMTRPFLASEYSLALSNDHQLQLMAYDPTAKYTVVRDIDAKATGVVGSGMWGVNGFVSVGSTVQFSGTLDGQGHTISNLQTGLNQTFGGLFGEIDVSGVVKNVGLDKAVVRGFYQIGGLAGINRGTIDNVYFNGTVRTNGISQSSGGLVGINYGTISNAYSTGQVSSDLFLPGLNNVGGLVGANWGTISKAYSTSTFGNLGAQSGYGALVGINYSSGIINDSFAASTNAAGVPIGPVPPALVGIRGGTVNASSGLKTYQQLTQLSTFTDAGWDIDAAGGTGTTWRMYEGSATPLLRGFLKQVTVSLADKVYDGQISGGVGYVASQPGAQLDGSINYTTNSKNAGVYRLADGSLSVNGGLYSNQQGYDIIYADGLSLNVLKKGISTDITVDNKTYDGTTNANVQGSVGSGLIAGDNVGVSGTGSFSDKNVGAGKTVILGGISLTGNDADNYFITGGASSTTATITARELTGQLTASNKVYDGSISADYSGAVSGIVGGDYLMINASFGDKNVGYGKLVTFGMTGGDAGNYVLGSGFAPTTASITPKALTGTVTISDKVYDGTLNVNANALVTAGLVFGDDVRIFGGGLFGSKDVGVGKLVSVIGTLTGQDAGNYTLTTNSTATATITPKALTGAITAAGKTYDGTRDAVTSGELIGAIFGDAVSLSSTGLFGDRNAGAGKLVVVSGALSGADAGNYTLSTNATTTATITPKALTGAITASGKTYDGTLTASTVGSLTGTIAGDSVSLSTTGVFADKNAGTGKRVYVSGSLVGTDAGNYVVTANSTASADIAVRQLTGVLGALDKIYDGNMLASVIGENSLNVVAGDSLIFTGSFNDKNVANGKAVAYVMGGADAGNYALGNGVFKGTANITPKIITGAITAAGKVYDGSLAANTNGGLSGAVLGDAVALSTTGAFADKNVGNGKTVNVGGSLSGADAGNYTLVTNTTTLANITPKAITGALTAAGKVYDGARDATTTGTLSGTVLGDNIGIIGTGLFSDKNVGNGKLVAVNGTLSGADAGNYTLSTNTTTTASITPKALTGAITAAGKTYDGSTAADTSGTLNGVVVGDAVALSTSGAFADKNAGVGKRVNVNGSLIGADAGNYTVSANGTTTATITPKTITGAITAAGKVYDGSLAASTSGSLAGQILADAVGLSTTGAFTDKNVGNGKTVNVGASLTGADAGNYTLVANTTTLANITPKAITGALTAAGKVYDGSRNAATSGALTGVVLGDNVGIIGTGLFSDKNVGNGKLVAVNGTLSGVDAGNYTLSTNTTTTASITPKALTGAITAAGKTYDGTTAASTTGSLTGVVTGDAVTLATLGVFSDKNAAIGKRVNVSGSLVGTDAGNYTVNANATTTATIAARQLNGALGALDKIYDGSTAAAVTGADAIAGIIAGDALNVAGNFADKNAGQGKTVAFSLTGGDAGNYVLNAADVRAAIAQRVLGIDGTTVAGKTYDGSVAGQASAGALTNLVEGETLGVGTSTQFDSANAGNRNANVQYALADSDTGLAANYRLADTQHQAVIDRRAITVAADDKTKRAGDADPALTWRIAQGNLVGNDTLAGVLSRAAGETAGNYLIGANGLSNSNYLIATQDGTLVISNAVQPDSRRTSALSAVQWLQAAVDSTNTPPPSMSGDLSFVPVSSGTPAQDVSTPPASNAGQGARSVQGPAQVLVIDGGIRLPDGVVQGGI</sequence>
<dbReference type="InterPro" id="IPR008638">
    <property type="entry name" value="FhaB/CdiA-like_TPS"/>
</dbReference>
<evidence type="ECO:0000313" key="6">
    <source>
        <dbReference type="EMBL" id="CAB3648632.1"/>
    </source>
</evidence>
<dbReference type="SMART" id="SM00912">
    <property type="entry name" value="Haemagg_act"/>
    <property type="match status" value="1"/>
</dbReference>
<evidence type="ECO:0000313" key="7">
    <source>
        <dbReference type="Proteomes" id="UP000494108"/>
    </source>
</evidence>
<evidence type="ECO:0000256" key="4">
    <source>
        <dbReference type="SAM" id="MobiDB-lite"/>
    </source>
</evidence>
<feature type="domain" description="Filamentous haemagglutinin FhaB/tRNA nuclease CdiA-like TPS" evidence="5">
    <location>
        <begin position="54"/>
        <end position="166"/>
    </location>
</feature>
<dbReference type="EMBL" id="CADIJX010000003">
    <property type="protein sequence ID" value="CAB3648632.1"/>
    <property type="molecule type" value="Genomic_DNA"/>
</dbReference>
<gene>
    <name evidence="6" type="ORF">LMG3431_02676</name>
</gene>
<name>A0A6S6ZHH9_9BURK</name>
<dbReference type="RefSeq" id="WP_175174970.1">
    <property type="nucleotide sequence ID" value="NZ_CADIJX010000003.1"/>
</dbReference>
<keyword evidence="3" id="KW-0732">Signal</keyword>
<dbReference type="PANTHER" id="PTHR12338:SF8">
    <property type="entry name" value="HEME_HEMOPEXIN-BINDING PROTEIN"/>
    <property type="match status" value="1"/>
</dbReference>
<keyword evidence="2" id="KW-0964">Secreted</keyword>
<dbReference type="InterPro" id="IPR011493">
    <property type="entry name" value="GLUG"/>
</dbReference>
<comment type="subcellular location">
    <subcellularLocation>
        <location evidence="1">Secreted</location>
    </subcellularLocation>
</comment>
<dbReference type="Pfam" id="PF05860">
    <property type="entry name" value="TPS"/>
    <property type="match status" value="1"/>
</dbReference>
<dbReference type="Proteomes" id="UP000494108">
    <property type="component" value="Unassembled WGS sequence"/>
</dbReference>
<organism evidence="6 7">
    <name type="scientific">Achromobacter pestifer</name>
    <dbReference type="NCBI Taxonomy" id="1353889"/>
    <lineage>
        <taxon>Bacteria</taxon>
        <taxon>Pseudomonadati</taxon>
        <taxon>Pseudomonadota</taxon>
        <taxon>Betaproteobacteria</taxon>
        <taxon>Burkholderiales</taxon>
        <taxon>Alcaligenaceae</taxon>
        <taxon>Achromobacter</taxon>
    </lineage>
</organism>
<evidence type="ECO:0000256" key="2">
    <source>
        <dbReference type="ARBA" id="ARBA00022525"/>
    </source>
</evidence>
<dbReference type="Pfam" id="PF13018">
    <property type="entry name" value="ESPR"/>
    <property type="match status" value="1"/>
</dbReference>
<dbReference type="GO" id="GO:0005576">
    <property type="term" value="C:extracellular region"/>
    <property type="evidence" value="ECO:0007669"/>
    <property type="project" value="UniProtKB-SubCell"/>
</dbReference>
<protein>
    <recommendedName>
        <fullName evidence="5">Filamentous haemagglutinin FhaB/tRNA nuclease CdiA-like TPS domain-containing protein</fullName>
    </recommendedName>
</protein>
<proteinExistence type="predicted"/>
<dbReference type="InterPro" id="IPR012334">
    <property type="entry name" value="Pectin_lyas_fold"/>
</dbReference>
<dbReference type="Pfam" id="PF07581">
    <property type="entry name" value="Glug"/>
    <property type="match status" value="2"/>
</dbReference>
<keyword evidence="7" id="KW-1185">Reference proteome</keyword>
<dbReference type="SUPFAM" id="SSF51126">
    <property type="entry name" value="Pectin lyase-like"/>
    <property type="match status" value="1"/>
</dbReference>
<dbReference type="InterPro" id="IPR041286">
    <property type="entry name" value="MBG_2"/>
</dbReference>
<dbReference type="InterPro" id="IPR024973">
    <property type="entry name" value="ESPR"/>
</dbReference>
<evidence type="ECO:0000259" key="5">
    <source>
        <dbReference type="SMART" id="SM00912"/>
    </source>
</evidence>
<dbReference type="InterPro" id="IPR050909">
    <property type="entry name" value="Bact_Autotransporter_VF"/>
</dbReference>
<evidence type="ECO:0000256" key="3">
    <source>
        <dbReference type="ARBA" id="ARBA00022729"/>
    </source>
</evidence>
<dbReference type="Gene3D" id="2.160.20.10">
    <property type="entry name" value="Single-stranded right-handed beta-helix, Pectin lyase-like"/>
    <property type="match status" value="1"/>
</dbReference>
<dbReference type="Pfam" id="PF18657">
    <property type="entry name" value="YDG"/>
    <property type="match status" value="14"/>
</dbReference>
<dbReference type="NCBIfam" id="TIGR01901">
    <property type="entry name" value="adhes_NPXG"/>
    <property type="match status" value="1"/>
</dbReference>
<feature type="region of interest" description="Disordered" evidence="4">
    <location>
        <begin position="2438"/>
        <end position="2462"/>
    </location>
</feature>
<accession>A0A6S6ZHH9</accession>
<dbReference type="InterPro" id="IPR011050">
    <property type="entry name" value="Pectin_lyase_fold/virulence"/>
</dbReference>
<dbReference type="PANTHER" id="PTHR12338">
    <property type="entry name" value="AUTOTRANSPORTER"/>
    <property type="match status" value="1"/>
</dbReference>
<reference evidence="6 7" key="1">
    <citation type="submission" date="2020-04" db="EMBL/GenBank/DDBJ databases">
        <authorList>
            <person name="De Canck E."/>
        </authorList>
    </citation>
    <scope>NUCLEOTIDE SEQUENCE [LARGE SCALE GENOMIC DNA]</scope>
    <source>
        <strain evidence="6 7">LMG 3431</strain>
    </source>
</reference>
<dbReference type="Gene3D" id="2.160.20.110">
    <property type="match status" value="2"/>
</dbReference>
<evidence type="ECO:0000256" key="1">
    <source>
        <dbReference type="ARBA" id="ARBA00004613"/>
    </source>
</evidence>
<dbReference type="InterPro" id="IPR041248">
    <property type="entry name" value="YDG"/>
</dbReference>
<dbReference type="Pfam" id="PF18676">
    <property type="entry name" value="MBG_2"/>
    <property type="match status" value="1"/>
</dbReference>
<feature type="compositionally biased region" description="Polar residues" evidence="4">
    <location>
        <begin position="2438"/>
        <end position="2457"/>
    </location>
</feature>